<evidence type="ECO:0000313" key="3">
    <source>
        <dbReference type="Proteomes" id="UP001497482"/>
    </source>
</evidence>
<evidence type="ECO:0000313" key="2">
    <source>
        <dbReference type="EMBL" id="CAL1597368.1"/>
    </source>
</evidence>
<organism evidence="2 3">
    <name type="scientific">Knipowitschia caucasica</name>
    <name type="common">Caucasian dwarf goby</name>
    <name type="synonym">Pomatoschistus caucasicus</name>
    <dbReference type="NCBI Taxonomy" id="637954"/>
    <lineage>
        <taxon>Eukaryota</taxon>
        <taxon>Metazoa</taxon>
        <taxon>Chordata</taxon>
        <taxon>Craniata</taxon>
        <taxon>Vertebrata</taxon>
        <taxon>Euteleostomi</taxon>
        <taxon>Actinopterygii</taxon>
        <taxon>Neopterygii</taxon>
        <taxon>Teleostei</taxon>
        <taxon>Neoteleostei</taxon>
        <taxon>Acanthomorphata</taxon>
        <taxon>Gobiaria</taxon>
        <taxon>Gobiiformes</taxon>
        <taxon>Gobioidei</taxon>
        <taxon>Gobiidae</taxon>
        <taxon>Gobiinae</taxon>
        <taxon>Knipowitschia</taxon>
    </lineage>
</organism>
<sequence>MSQPSLQTRSSLLSPYHQPLSPTLTSPSPSSPISSSSSTLHPISNLCYPRSPRRLGDDASSPRRTPFSADLSGGGGGLSRPLSLIISAHIFVGRLAPSP</sequence>
<accession>A0AAV2L8E8</accession>
<keyword evidence="3" id="KW-1185">Reference proteome</keyword>
<name>A0AAV2L8E8_KNICA</name>
<feature type="compositionally biased region" description="Polar residues" evidence="1">
    <location>
        <begin position="1"/>
        <end position="13"/>
    </location>
</feature>
<dbReference type="EMBL" id="OZ035843">
    <property type="protein sequence ID" value="CAL1597368.1"/>
    <property type="molecule type" value="Genomic_DNA"/>
</dbReference>
<feature type="compositionally biased region" description="Low complexity" evidence="1">
    <location>
        <begin position="19"/>
        <end position="44"/>
    </location>
</feature>
<dbReference type="AlphaFoldDB" id="A0AAV2L8E8"/>
<reference evidence="2 3" key="1">
    <citation type="submission" date="2024-04" db="EMBL/GenBank/DDBJ databases">
        <authorList>
            <person name="Waldvogel A.-M."/>
            <person name="Schoenle A."/>
        </authorList>
    </citation>
    <scope>NUCLEOTIDE SEQUENCE [LARGE SCALE GENOMIC DNA]</scope>
</reference>
<protein>
    <submittedName>
        <fullName evidence="2">Uncharacterized protein</fullName>
    </submittedName>
</protein>
<feature type="region of interest" description="Disordered" evidence="1">
    <location>
        <begin position="1"/>
        <end position="76"/>
    </location>
</feature>
<dbReference type="Proteomes" id="UP001497482">
    <property type="component" value="Chromosome 21"/>
</dbReference>
<proteinExistence type="predicted"/>
<evidence type="ECO:0000256" key="1">
    <source>
        <dbReference type="SAM" id="MobiDB-lite"/>
    </source>
</evidence>
<gene>
    <name evidence="2" type="ORF">KC01_LOCUS25878</name>
</gene>